<evidence type="ECO:0000256" key="2">
    <source>
        <dbReference type="ARBA" id="ARBA00009721"/>
    </source>
</evidence>
<reference evidence="7" key="1">
    <citation type="submission" date="2025-08" db="UniProtKB">
        <authorList>
            <consortium name="RefSeq"/>
        </authorList>
    </citation>
    <scope>IDENTIFICATION</scope>
    <source>
        <tissue evidence="7">Testes</tissue>
    </source>
</reference>
<comment type="cofactor">
    <cofactor evidence="1">
        <name>pyridoxal 5'-phosphate</name>
        <dbReference type="ChEBI" id="CHEBI:597326"/>
    </cofactor>
</comment>
<name>A0ABM0GW90_SACKO</name>
<dbReference type="Pfam" id="PF01212">
    <property type="entry name" value="Beta_elim_lyase"/>
    <property type="match status" value="1"/>
</dbReference>
<keyword evidence="6" id="KW-1185">Reference proteome</keyword>
<feature type="domain" description="Aromatic amino acid beta-eliminating lyase/threonine aldolase" evidence="5">
    <location>
        <begin position="51"/>
        <end position="425"/>
    </location>
</feature>
<sequence length="476" mass="53391">MANGSHFSKFEPYRVKTVEKIKTTTRQEREKILREAHNNMFYIKADDVMIDLLTDSGTSAMSTEQWSALMRGEESYAGSPSYYRLEKTVKYITGYDEVMPTHQGRAAENILFCNVVKQGDIAISNGFFDTTGAHVQNNGGIVMNIPSFTKETIFTDAKFKGNIDISKLAELLVTNSCRVCFVIMTVTNNIGGGQPVSMANIRDTSAICKRYNVPLYFDACRYAENSYFIQKYEDEYRDKTIVEIAREMFSYGAGCTMSAKKDGLANIGGYLALRDSHLARECRQDLILKEGFPTYGGLSGREMETIAVGLMEALDEEYLEYRIGQVAYLGELLIEAGIRIVHPTGGHAVYVDATSVLPHIPSLGYPGVALCGALFLEGGIRAFEIGSLLQGKQPNGSEKAVGLELVRLCIPRRVYNRSHMRYVADVHKYVKDHAENYTGLRISWESTRLRHFTVKLEKISSENRRNKSDDIKQNGY</sequence>
<evidence type="ECO:0000259" key="5">
    <source>
        <dbReference type="Pfam" id="PF01212"/>
    </source>
</evidence>
<dbReference type="InterPro" id="IPR001597">
    <property type="entry name" value="ArAA_b-elim_lyase/Thr_aldolase"/>
</dbReference>
<dbReference type="Gene3D" id="3.90.1150.10">
    <property type="entry name" value="Aspartate Aminotransferase, domain 1"/>
    <property type="match status" value="1"/>
</dbReference>
<dbReference type="SUPFAM" id="SSF53383">
    <property type="entry name" value="PLP-dependent transferases"/>
    <property type="match status" value="1"/>
</dbReference>
<evidence type="ECO:0000256" key="1">
    <source>
        <dbReference type="ARBA" id="ARBA00001933"/>
    </source>
</evidence>
<organism evidence="6 7">
    <name type="scientific">Saccoglossus kowalevskii</name>
    <name type="common">Acorn worm</name>
    <dbReference type="NCBI Taxonomy" id="10224"/>
    <lineage>
        <taxon>Eukaryota</taxon>
        <taxon>Metazoa</taxon>
        <taxon>Hemichordata</taxon>
        <taxon>Enteropneusta</taxon>
        <taxon>Harrimaniidae</taxon>
        <taxon>Saccoglossus</taxon>
    </lineage>
</organism>
<evidence type="ECO:0000313" key="7">
    <source>
        <dbReference type="RefSeq" id="XP_002738718.1"/>
    </source>
</evidence>
<dbReference type="Proteomes" id="UP000694865">
    <property type="component" value="Unplaced"/>
</dbReference>
<dbReference type="RefSeq" id="XP_002738718.1">
    <property type="nucleotide sequence ID" value="XM_002738672.1"/>
</dbReference>
<dbReference type="PANTHER" id="PTHR32325:SF4">
    <property type="entry name" value="TRYPTOPHANASE"/>
    <property type="match status" value="1"/>
</dbReference>
<dbReference type="InterPro" id="IPR015421">
    <property type="entry name" value="PyrdxlP-dep_Trfase_major"/>
</dbReference>
<dbReference type="GeneID" id="100378234"/>
<evidence type="ECO:0000256" key="4">
    <source>
        <dbReference type="ARBA" id="ARBA00023239"/>
    </source>
</evidence>
<dbReference type="InterPro" id="IPR015424">
    <property type="entry name" value="PyrdxlP-dep_Trfase"/>
</dbReference>
<dbReference type="InterPro" id="IPR011166">
    <property type="entry name" value="Beta-eliminating_lyase"/>
</dbReference>
<keyword evidence="3" id="KW-0663">Pyridoxal phosphate</keyword>
<dbReference type="PANTHER" id="PTHR32325">
    <property type="entry name" value="BETA-ELIMINATING LYASE-LIKE PROTEIN-RELATED"/>
    <property type="match status" value="1"/>
</dbReference>
<protein>
    <submittedName>
        <fullName evidence="7">Probable beta-eliminating lyase-like</fullName>
    </submittedName>
</protein>
<proteinExistence type="inferred from homology"/>
<dbReference type="InterPro" id="IPR015422">
    <property type="entry name" value="PyrdxlP-dep_Trfase_small"/>
</dbReference>
<dbReference type="Gene3D" id="3.40.640.10">
    <property type="entry name" value="Type I PLP-dependent aspartate aminotransferase-like (Major domain)"/>
    <property type="match status" value="1"/>
</dbReference>
<dbReference type="PIRSF" id="PIRSF001386">
    <property type="entry name" value="Trpase"/>
    <property type="match status" value="1"/>
</dbReference>
<comment type="similarity">
    <text evidence="2">Belongs to the beta-eliminating lyase family.</text>
</comment>
<dbReference type="NCBIfam" id="NF009709">
    <property type="entry name" value="PRK13238.1"/>
    <property type="match status" value="1"/>
</dbReference>
<evidence type="ECO:0000256" key="3">
    <source>
        <dbReference type="ARBA" id="ARBA00022898"/>
    </source>
</evidence>
<keyword evidence="4" id="KW-0456">Lyase</keyword>
<evidence type="ECO:0000313" key="6">
    <source>
        <dbReference type="Proteomes" id="UP000694865"/>
    </source>
</evidence>
<accession>A0ABM0GW90</accession>
<gene>
    <name evidence="7" type="primary">LOC100378234</name>
</gene>